<dbReference type="GO" id="GO:0016020">
    <property type="term" value="C:membrane"/>
    <property type="evidence" value="ECO:0007669"/>
    <property type="project" value="TreeGrafter"/>
</dbReference>
<dbReference type="PANTHER" id="PTHR10174">
    <property type="entry name" value="ALPHA-TOCOPHEROL TRANSFER PROTEIN-RELATED"/>
    <property type="match status" value="1"/>
</dbReference>
<dbReference type="InterPro" id="IPR036273">
    <property type="entry name" value="CRAL/TRIO_N_dom_sf"/>
</dbReference>
<dbReference type="Gene3D" id="1.20.5.1200">
    <property type="entry name" value="Alpha-tocopherol transfer"/>
    <property type="match status" value="1"/>
</dbReference>
<dbReference type="InterPro" id="IPR001251">
    <property type="entry name" value="CRAL-TRIO_dom"/>
</dbReference>
<dbReference type="CDD" id="cd00170">
    <property type="entry name" value="SEC14"/>
    <property type="match status" value="1"/>
</dbReference>
<evidence type="ECO:0000259" key="1">
    <source>
        <dbReference type="PROSITE" id="PS50191"/>
    </source>
</evidence>
<name>A0A7R9E3D1_9NEOP</name>
<dbReference type="SUPFAM" id="SSF52087">
    <property type="entry name" value="CRAL/TRIO domain"/>
    <property type="match status" value="1"/>
</dbReference>
<evidence type="ECO:0000313" key="2">
    <source>
        <dbReference type="EMBL" id="CAD7426694.1"/>
    </source>
</evidence>
<dbReference type="InterPro" id="IPR011074">
    <property type="entry name" value="CRAL/TRIO_N_dom"/>
</dbReference>
<dbReference type="SMART" id="SM00516">
    <property type="entry name" value="SEC14"/>
    <property type="match status" value="1"/>
</dbReference>
<dbReference type="InterPro" id="IPR036865">
    <property type="entry name" value="CRAL-TRIO_dom_sf"/>
</dbReference>
<organism evidence="2">
    <name type="scientific">Timema monikensis</name>
    <dbReference type="NCBI Taxonomy" id="170555"/>
    <lineage>
        <taxon>Eukaryota</taxon>
        <taxon>Metazoa</taxon>
        <taxon>Ecdysozoa</taxon>
        <taxon>Arthropoda</taxon>
        <taxon>Hexapoda</taxon>
        <taxon>Insecta</taxon>
        <taxon>Pterygota</taxon>
        <taxon>Neoptera</taxon>
        <taxon>Polyneoptera</taxon>
        <taxon>Phasmatodea</taxon>
        <taxon>Timematodea</taxon>
        <taxon>Timematoidea</taxon>
        <taxon>Timematidae</taxon>
        <taxon>Timema</taxon>
    </lineage>
</organism>
<dbReference type="PROSITE" id="PS50191">
    <property type="entry name" value="CRAL_TRIO"/>
    <property type="match status" value="1"/>
</dbReference>
<dbReference type="PANTHER" id="PTHR10174:SF231">
    <property type="entry name" value="CLAVESIN-2-LIKE PROTEIN"/>
    <property type="match status" value="1"/>
</dbReference>
<sequence>MLQEKKNYKFNLMGVHSSPALLNISAYNRRVVGGGGMTYHEDHFWHVRHSQRKLLAARRQLFSQMNSKLGPVKCGVAGRENSRARLMELVFSEVTVGMTDVGTSGLVSILRMLEQDGNQSQKEPTMAHPSPEDPQCCDPTLQDHIKTVIKNTQASLLALKKLLPTRPDIEFKRHDDEFLVRFLHARKCNVEDSFLLLVNYYLYRKRNPEIFVNLSLEEEGLRQALWDGFPGVLRSRDRKGRRILVLIAAHWDHCRYSLAAVYRSLLLSLEHLVEKPRNQLCGLVVIVDWSNFSYRQSSNLSPRLLRLIIEGLQDCFPASFKAVHFVGQPWYVEATLAVIRPFLKDRTKDRLFVHGNNLSSLHEAVPRDVLPPELGGEGPPFSPLLWAHQLMQYTTTSCKMDKATWPDQAQDCRTTETYTFDEYSDNEDDT</sequence>
<feature type="domain" description="CRAL-TRIO" evidence="1">
    <location>
        <begin position="221"/>
        <end position="382"/>
    </location>
</feature>
<dbReference type="Gene3D" id="1.10.8.20">
    <property type="entry name" value="N-terminal domain of phosphatidylinositol transfer protein sec14p"/>
    <property type="match status" value="1"/>
</dbReference>
<gene>
    <name evidence="2" type="ORF">TMSB3V08_LOCUS3568</name>
</gene>
<dbReference type="SMART" id="SM01100">
    <property type="entry name" value="CRAL_TRIO_N"/>
    <property type="match status" value="1"/>
</dbReference>
<dbReference type="GO" id="GO:1902936">
    <property type="term" value="F:phosphatidylinositol bisphosphate binding"/>
    <property type="evidence" value="ECO:0007669"/>
    <property type="project" value="TreeGrafter"/>
</dbReference>
<proteinExistence type="predicted"/>
<protein>
    <recommendedName>
        <fullName evidence="1">CRAL-TRIO domain-containing protein</fullName>
    </recommendedName>
</protein>
<dbReference type="Gene3D" id="3.40.525.10">
    <property type="entry name" value="CRAL-TRIO lipid binding domain"/>
    <property type="match status" value="1"/>
</dbReference>
<accession>A0A7R9E3D1</accession>
<dbReference type="EMBL" id="OB793253">
    <property type="protein sequence ID" value="CAD7426694.1"/>
    <property type="molecule type" value="Genomic_DNA"/>
</dbReference>
<dbReference type="AlphaFoldDB" id="A0A7R9E3D1"/>
<dbReference type="PRINTS" id="PR00180">
    <property type="entry name" value="CRETINALDHBP"/>
</dbReference>
<dbReference type="Pfam" id="PF00650">
    <property type="entry name" value="CRAL_TRIO"/>
    <property type="match status" value="1"/>
</dbReference>
<dbReference type="SUPFAM" id="SSF46938">
    <property type="entry name" value="CRAL/TRIO N-terminal domain"/>
    <property type="match status" value="1"/>
</dbReference>
<reference evidence="2" key="1">
    <citation type="submission" date="2020-11" db="EMBL/GenBank/DDBJ databases">
        <authorList>
            <person name="Tran Van P."/>
        </authorList>
    </citation>
    <scope>NUCLEOTIDE SEQUENCE</scope>
</reference>